<gene>
    <name evidence="1" type="ORF">F4559_003878</name>
</gene>
<accession>A0A7W7T4P7</accession>
<evidence type="ECO:0000313" key="2">
    <source>
        <dbReference type="Proteomes" id="UP000542674"/>
    </source>
</evidence>
<evidence type="ECO:0000313" key="1">
    <source>
        <dbReference type="EMBL" id="MBB4966519.1"/>
    </source>
</evidence>
<dbReference type="AlphaFoldDB" id="A0A7W7T4P7"/>
<proteinExistence type="predicted"/>
<sequence>MLEVVHAIAARLGLPFEHIEELRVRKAAERGGFTDGVVWSGDR</sequence>
<keyword evidence="2" id="KW-1185">Reference proteome</keyword>
<organism evidence="1 2">
    <name type="scientific">Saccharothrix violaceirubra</name>
    <dbReference type="NCBI Taxonomy" id="413306"/>
    <lineage>
        <taxon>Bacteria</taxon>
        <taxon>Bacillati</taxon>
        <taxon>Actinomycetota</taxon>
        <taxon>Actinomycetes</taxon>
        <taxon>Pseudonocardiales</taxon>
        <taxon>Pseudonocardiaceae</taxon>
        <taxon>Saccharothrix</taxon>
    </lineage>
</organism>
<protein>
    <submittedName>
        <fullName evidence="1">Putative house-cleaning noncanonical NTP pyrophosphatase (MazG superfamily)</fullName>
    </submittedName>
</protein>
<reference evidence="1 2" key="1">
    <citation type="submission" date="2020-08" db="EMBL/GenBank/DDBJ databases">
        <title>Sequencing the genomes of 1000 actinobacteria strains.</title>
        <authorList>
            <person name="Klenk H.-P."/>
        </authorList>
    </citation>
    <scope>NUCLEOTIDE SEQUENCE [LARGE SCALE GENOMIC DNA]</scope>
    <source>
        <strain evidence="1 2">DSM 45084</strain>
    </source>
</reference>
<name>A0A7W7T4P7_9PSEU</name>
<dbReference type="Proteomes" id="UP000542674">
    <property type="component" value="Unassembled WGS sequence"/>
</dbReference>
<dbReference type="EMBL" id="JACHJS010000001">
    <property type="protein sequence ID" value="MBB4966519.1"/>
    <property type="molecule type" value="Genomic_DNA"/>
</dbReference>
<dbReference type="RefSeq" id="WP_281386334.1">
    <property type="nucleotide sequence ID" value="NZ_BAABAI010000024.1"/>
</dbReference>
<comment type="caution">
    <text evidence="1">The sequence shown here is derived from an EMBL/GenBank/DDBJ whole genome shotgun (WGS) entry which is preliminary data.</text>
</comment>